<dbReference type="HOGENOM" id="CLU_2001573_0_0_4"/>
<dbReference type="PROSITE" id="PS00519">
    <property type="entry name" value="HTH_ASNC_1"/>
    <property type="match status" value="1"/>
</dbReference>
<dbReference type="AlphaFoldDB" id="C3X8S5"/>
<dbReference type="InterPro" id="IPR019885">
    <property type="entry name" value="Tscrpt_reg_HTH_AsnC-type_CS"/>
</dbReference>
<organism evidence="1 2">
    <name type="scientific">Oxalobacter formigenes OXCC13</name>
    <dbReference type="NCBI Taxonomy" id="556269"/>
    <lineage>
        <taxon>Bacteria</taxon>
        <taxon>Pseudomonadati</taxon>
        <taxon>Pseudomonadota</taxon>
        <taxon>Betaproteobacteria</taxon>
        <taxon>Burkholderiales</taxon>
        <taxon>Oxalobacteraceae</taxon>
        <taxon>Oxalobacter</taxon>
    </lineage>
</organism>
<dbReference type="InterPro" id="IPR036388">
    <property type="entry name" value="WH-like_DNA-bd_sf"/>
</dbReference>
<dbReference type="Proteomes" id="UP000005089">
    <property type="component" value="Unassembled WGS sequence"/>
</dbReference>
<dbReference type="Gene3D" id="1.10.10.10">
    <property type="entry name" value="Winged helix-like DNA-binding domain superfamily/Winged helix DNA-binding domain"/>
    <property type="match status" value="1"/>
</dbReference>
<evidence type="ECO:0000313" key="1">
    <source>
        <dbReference type="EMBL" id="EEO29601.1"/>
    </source>
</evidence>
<gene>
    <name evidence="1" type="ORF">OFBG_00629</name>
</gene>
<evidence type="ECO:0000313" key="2">
    <source>
        <dbReference type="Proteomes" id="UP000005089"/>
    </source>
</evidence>
<sequence length="124" mass="14402">MIHEQKDRIEAALARCQMTISDLASELGLSNDTIRNRINEMVIEGRGVRVAGWRVLDTTMVRIWGVGFERDEPKPVRVRVTAIRKRRKAESEHHRALTPAIGPAAVRFRREGMDEWLFRIQELR</sequence>
<reference evidence="1 2" key="1">
    <citation type="submission" date="2009-02" db="EMBL/GenBank/DDBJ databases">
        <title>The Genome Sequence of Oxalobacter formigenes OXCC13.</title>
        <authorList>
            <consortium name="The Broad Institute Genome Sequencing Platform"/>
            <person name="Ward D."/>
            <person name="Young S.K."/>
            <person name="Kodira C.D."/>
            <person name="Zeng Q."/>
            <person name="Koehrsen M."/>
            <person name="Alvarado L."/>
            <person name="Berlin A."/>
            <person name="Borenstein D."/>
            <person name="Chen Z."/>
            <person name="Engels R."/>
            <person name="Freedman E."/>
            <person name="Gellesch M."/>
            <person name="Goldberg J."/>
            <person name="Griggs A."/>
            <person name="Gujja S."/>
            <person name="Heiman D."/>
            <person name="Hepburn T."/>
            <person name="Howarth C."/>
            <person name="Jen D."/>
            <person name="Larson L."/>
            <person name="Lewis B."/>
            <person name="Mehta T."/>
            <person name="Park D."/>
            <person name="Pearson M."/>
            <person name="Roberts A."/>
            <person name="Saif S."/>
            <person name="Shea T."/>
            <person name="Shenoy N."/>
            <person name="Sisk P."/>
            <person name="Stolte C."/>
            <person name="Sykes S."/>
            <person name="Walk T."/>
            <person name="White J."/>
            <person name="Yandava C."/>
            <person name="Allison M.J."/>
            <person name="Lander E."/>
            <person name="Nusbaum C."/>
            <person name="Galagan J."/>
            <person name="Birren B."/>
        </authorList>
    </citation>
    <scope>NUCLEOTIDE SEQUENCE [LARGE SCALE GENOMIC DNA]</scope>
    <source>
        <strain evidence="1 2">OXCC13</strain>
    </source>
</reference>
<proteinExistence type="predicted"/>
<name>C3X8S5_OXAFO</name>
<dbReference type="EMBL" id="GG658170">
    <property type="protein sequence ID" value="EEO29601.1"/>
    <property type="molecule type" value="Genomic_DNA"/>
</dbReference>
<accession>C3X8S5</accession>
<protein>
    <submittedName>
        <fullName evidence="1">Transcriptional regulator, Fis family</fullName>
    </submittedName>
</protein>
<keyword evidence="2" id="KW-1185">Reference proteome</keyword>